<dbReference type="OrthoDB" id="7427399at2"/>
<evidence type="ECO:0000313" key="2">
    <source>
        <dbReference type="EMBL" id="RVQ66490.1"/>
    </source>
</evidence>
<comment type="caution">
    <text evidence="2">The sequence shown here is derived from an EMBL/GenBank/DDBJ whole genome shotgun (WGS) entry which is preliminary data.</text>
</comment>
<sequence>MARRRRGQPLLALAGVLVLWVAARAWGPVDRVLEVPLPLPPTVAGRVEPVLAAAPPKSMATSVAVVAPKAPAIETVTVAPARTAQLVVPPPRAVTAAQPDKPSRAAIPPHWRDTDAAAAQPAPSRAVPPPQQIPFGAVPPEIRAGRRWSADGWALWRDKGKAGAALVGGGTYGASQAGAVLRYRIAPDSRFDPRAYFRATTTLSGNREIEGAAGVAVRPLRALPLDLMAEGRVLRFFGDARLRPGETRVRPAVMAVLGPPSMVLPLAVRAEIYAQAGNVGGTGATAFADGQVRAVRDVSVFDGSRFRLEAGVGAWGGAQRGVERFDIGPTTAMRFPIGDKVFGRASLDWRHRVHGDAEPGSGPVVTISAGF</sequence>
<dbReference type="AlphaFoldDB" id="A0A437GWJ9"/>
<dbReference type="RefSeq" id="WP_127612911.1">
    <property type="nucleotide sequence ID" value="NZ_RXOL01000004.1"/>
</dbReference>
<name>A0A437GWJ9_9SPHN</name>
<feature type="compositionally biased region" description="Low complexity" evidence="1">
    <location>
        <begin position="116"/>
        <end position="125"/>
    </location>
</feature>
<dbReference type="Proteomes" id="UP000283003">
    <property type="component" value="Unassembled WGS sequence"/>
</dbReference>
<dbReference type="EMBL" id="RXOL01000004">
    <property type="protein sequence ID" value="RVQ66490.1"/>
    <property type="molecule type" value="Genomic_DNA"/>
</dbReference>
<organism evidence="2 3">
    <name type="scientific">Croceicoccus ponticola</name>
    <dbReference type="NCBI Taxonomy" id="2217664"/>
    <lineage>
        <taxon>Bacteria</taxon>
        <taxon>Pseudomonadati</taxon>
        <taxon>Pseudomonadota</taxon>
        <taxon>Alphaproteobacteria</taxon>
        <taxon>Sphingomonadales</taxon>
        <taxon>Erythrobacteraceae</taxon>
        <taxon>Croceicoccus</taxon>
    </lineage>
</organism>
<protein>
    <submittedName>
        <fullName evidence="2">Uncharacterized protein</fullName>
    </submittedName>
</protein>
<gene>
    <name evidence="2" type="ORF">EKN06_10750</name>
</gene>
<feature type="region of interest" description="Disordered" evidence="1">
    <location>
        <begin position="91"/>
        <end position="131"/>
    </location>
</feature>
<keyword evidence="3" id="KW-1185">Reference proteome</keyword>
<reference evidence="2 3" key="1">
    <citation type="submission" date="2018-12" db="EMBL/GenBank/DDBJ databases">
        <title>Croceicoccus ponticola sp. nov., a lipolytic bacterium isolated from seawater.</title>
        <authorList>
            <person name="Yoon J.-H."/>
        </authorList>
    </citation>
    <scope>NUCLEOTIDE SEQUENCE [LARGE SCALE GENOMIC DNA]</scope>
    <source>
        <strain evidence="2 3">GM-16</strain>
    </source>
</reference>
<accession>A0A437GWJ9</accession>
<evidence type="ECO:0000313" key="3">
    <source>
        <dbReference type="Proteomes" id="UP000283003"/>
    </source>
</evidence>
<proteinExistence type="predicted"/>
<evidence type="ECO:0000256" key="1">
    <source>
        <dbReference type="SAM" id="MobiDB-lite"/>
    </source>
</evidence>